<evidence type="ECO:0000256" key="1">
    <source>
        <dbReference type="ARBA" id="ARBA00010617"/>
    </source>
</evidence>
<comment type="similarity">
    <text evidence="1">Belongs to the cytochrome P450 family.</text>
</comment>
<dbReference type="InterPro" id="IPR001128">
    <property type="entry name" value="Cyt_P450"/>
</dbReference>
<dbReference type="PANTHER" id="PTHR46696">
    <property type="entry name" value="P450, PUTATIVE (EUROFUNG)-RELATED"/>
    <property type="match status" value="1"/>
</dbReference>
<dbReference type="EMBL" id="JBHSGR010000016">
    <property type="protein sequence ID" value="MFC4694724.1"/>
    <property type="molecule type" value="Genomic_DNA"/>
</dbReference>
<proteinExistence type="inferred from homology"/>
<dbReference type="InterPro" id="IPR002397">
    <property type="entry name" value="Cyt_P450_B"/>
</dbReference>
<keyword evidence="4" id="KW-1185">Reference proteome</keyword>
<evidence type="ECO:0000313" key="4">
    <source>
        <dbReference type="Proteomes" id="UP001596025"/>
    </source>
</evidence>
<evidence type="ECO:0000313" key="3">
    <source>
        <dbReference type="EMBL" id="MFC4694724.1"/>
    </source>
</evidence>
<dbReference type="Proteomes" id="UP001596025">
    <property type="component" value="Unassembled WGS sequence"/>
</dbReference>
<gene>
    <name evidence="3" type="ORF">ACFO3M_15090</name>
</gene>
<dbReference type="Pfam" id="PF00067">
    <property type="entry name" value="p450"/>
    <property type="match status" value="1"/>
</dbReference>
<organism evidence="3 4">
    <name type="scientific">Geodermatophilus arenarius</name>
    <dbReference type="NCBI Taxonomy" id="1137990"/>
    <lineage>
        <taxon>Bacteria</taxon>
        <taxon>Bacillati</taxon>
        <taxon>Actinomycetota</taxon>
        <taxon>Actinomycetes</taxon>
        <taxon>Geodermatophilales</taxon>
        <taxon>Geodermatophilaceae</taxon>
        <taxon>Geodermatophilus</taxon>
    </lineage>
</organism>
<evidence type="ECO:0000256" key="2">
    <source>
        <dbReference type="SAM" id="MobiDB-lite"/>
    </source>
</evidence>
<dbReference type="SUPFAM" id="SSF48264">
    <property type="entry name" value="Cytochrome P450"/>
    <property type="match status" value="1"/>
</dbReference>
<feature type="compositionally biased region" description="Acidic residues" evidence="2">
    <location>
        <begin position="18"/>
        <end position="43"/>
    </location>
</feature>
<dbReference type="PRINTS" id="PR00359">
    <property type="entry name" value="BP450"/>
</dbReference>
<dbReference type="InterPro" id="IPR036396">
    <property type="entry name" value="Cyt_P450_sf"/>
</dbReference>
<name>A0ABV9LKY1_9ACTN</name>
<reference evidence="4" key="1">
    <citation type="journal article" date="2019" name="Int. J. Syst. Evol. Microbiol.">
        <title>The Global Catalogue of Microorganisms (GCM) 10K type strain sequencing project: providing services to taxonomists for standard genome sequencing and annotation.</title>
        <authorList>
            <consortium name="The Broad Institute Genomics Platform"/>
            <consortium name="The Broad Institute Genome Sequencing Center for Infectious Disease"/>
            <person name="Wu L."/>
            <person name="Ma J."/>
        </authorList>
    </citation>
    <scope>NUCLEOTIDE SEQUENCE [LARGE SCALE GENOMIC DNA]</scope>
    <source>
        <strain evidence="4">CCUG 62763</strain>
    </source>
</reference>
<comment type="caution">
    <text evidence="3">The sequence shown here is derived from an EMBL/GenBank/DDBJ whole genome shotgun (WGS) entry which is preliminary data.</text>
</comment>
<accession>A0ABV9LKY1</accession>
<dbReference type="PANTHER" id="PTHR46696:SF4">
    <property type="entry name" value="BIOTIN BIOSYNTHESIS CYTOCHROME P450"/>
    <property type="match status" value="1"/>
</dbReference>
<sequence length="454" mass="49584">MSVEAPIPQTESGAEVADPTDVDPTDVDPTDVDPTDVDLGDVDLSDRDWWTRPPAERHAALDRLRRERPFAFFAEPDLPGIPAGPGYHAVTRYADLEAISSQPAVFCSGQGAVSMQDVPAELHEFYGSLISMDDPRHAKIRRIVSKTFTPRMLERTLDSVRAVVDDVLARARVTAAAHDGVIDVVADIAAPIPLRVICDMMGVPEADRAAVLANSNVILSGGDPELIENDDPLTAFLTAGAEMAALMERLAAERVAEPRDDLTTALVTTEVDGERLSHQEIASFFILLLVAGNETTRNAISQGLLALSEWPEERARWAADPSLDRTAVEEVVRWVSPVTWMRRTATRDGEIGGHRFTAGEKFLLFYAAANRDPEVFADPQRFDVGRDPNPHVGFGSKGPHFCLGAHLARRELQVTFRALFDHLPDLEVTGPPDRLASSFVNGLKRLPARLGGTR</sequence>
<feature type="region of interest" description="Disordered" evidence="2">
    <location>
        <begin position="1"/>
        <end position="44"/>
    </location>
</feature>
<protein>
    <submittedName>
        <fullName evidence="3">Cytochrome P450</fullName>
    </submittedName>
</protein>
<dbReference type="Gene3D" id="1.10.630.10">
    <property type="entry name" value="Cytochrome P450"/>
    <property type="match status" value="1"/>
</dbReference>
<dbReference type="RefSeq" id="WP_387990289.1">
    <property type="nucleotide sequence ID" value="NZ_JBHSGR010000016.1"/>
</dbReference>
<dbReference type="CDD" id="cd11033">
    <property type="entry name" value="CYP142-like"/>
    <property type="match status" value="1"/>
</dbReference>